<feature type="non-terminal residue" evidence="2">
    <location>
        <position position="94"/>
    </location>
</feature>
<name>A0A820SDY2_9BILA</name>
<protein>
    <recommendedName>
        <fullName evidence="1">K+ potassium transporter C-terminal domain-containing protein</fullName>
    </recommendedName>
</protein>
<dbReference type="InterPro" id="IPR053952">
    <property type="entry name" value="K_trans_C"/>
</dbReference>
<evidence type="ECO:0000313" key="3">
    <source>
        <dbReference type="Proteomes" id="UP000663868"/>
    </source>
</evidence>
<evidence type="ECO:0000313" key="2">
    <source>
        <dbReference type="EMBL" id="CAF4451592.1"/>
    </source>
</evidence>
<dbReference type="Proteomes" id="UP000663868">
    <property type="component" value="Unassembled WGS sequence"/>
</dbReference>
<sequence>TPGLGVFLTTSSRHTPHVFERVLARVHALPETAVFLKLEYARIPIVDISQRLKIQKYGSDQRHFYHITARYGYSEHKIHPLDILELAAKEHGIP</sequence>
<accession>A0A820SDY2</accession>
<gene>
    <name evidence="2" type="ORF">KXQ929_LOCUS53986</name>
</gene>
<reference evidence="2" key="1">
    <citation type="submission" date="2021-02" db="EMBL/GenBank/DDBJ databases">
        <authorList>
            <person name="Nowell W R."/>
        </authorList>
    </citation>
    <scope>NUCLEOTIDE SEQUENCE</scope>
</reference>
<feature type="non-terminal residue" evidence="2">
    <location>
        <position position="1"/>
    </location>
</feature>
<proteinExistence type="predicted"/>
<comment type="caution">
    <text evidence="2">The sequence shown here is derived from an EMBL/GenBank/DDBJ whole genome shotgun (WGS) entry which is preliminary data.</text>
</comment>
<dbReference type="EMBL" id="CAJOBB010031538">
    <property type="protein sequence ID" value="CAF4451592.1"/>
    <property type="molecule type" value="Genomic_DNA"/>
</dbReference>
<organism evidence="2 3">
    <name type="scientific">Adineta steineri</name>
    <dbReference type="NCBI Taxonomy" id="433720"/>
    <lineage>
        <taxon>Eukaryota</taxon>
        <taxon>Metazoa</taxon>
        <taxon>Spiralia</taxon>
        <taxon>Gnathifera</taxon>
        <taxon>Rotifera</taxon>
        <taxon>Eurotatoria</taxon>
        <taxon>Bdelloidea</taxon>
        <taxon>Adinetida</taxon>
        <taxon>Adinetidae</taxon>
        <taxon>Adineta</taxon>
    </lineage>
</organism>
<dbReference type="AlphaFoldDB" id="A0A820SDY2"/>
<feature type="domain" description="K+ potassium transporter C-terminal" evidence="1">
    <location>
        <begin position="2"/>
        <end position="93"/>
    </location>
</feature>
<evidence type="ECO:0000259" key="1">
    <source>
        <dbReference type="Pfam" id="PF22776"/>
    </source>
</evidence>
<dbReference type="Pfam" id="PF22776">
    <property type="entry name" value="K_trans_C"/>
    <property type="match status" value="1"/>
</dbReference>